<reference evidence="2 3" key="1">
    <citation type="submission" date="2018-08" db="EMBL/GenBank/DDBJ databases">
        <authorList>
            <person name="Laetsch R D."/>
            <person name="Stevens L."/>
            <person name="Kumar S."/>
            <person name="Blaxter L. M."/>
        </authorList>
    </citation>
    <scope>NUCLEOTIDE SEQUENCE [LARGE SCALE GENOMIC DNA]</scope>
</reference>
<protein>
    <submittedName>
        <fullName evidence="2">Uncharacterized protein</fullName>
    </submittedName>
</protein>
<feature type="compositionally biased region" description="Low complexity" evidence="1">
    <location>
        <begin position="1"/>
        <end position="17"/>
    </location>
</feature>
<dbReference type="EMBL" id="UYRX01001236">
    <property type="protein sequence ID" value="VDK88846.1"/>
    <property type="molecule type" value="Genomic_DNA"/>
</dbReference>
<evidence type="ECO:0000313" key="3">
    <source>
        <dbReference type="Proteomes" id="UP000277928"/>
    </source>
</evidence>
<proteinExistence type="predicted"/>
<dbReference type="STRING" id="42156.A0A3P6TL88"/>
<feature type="compositionally biased region" description="Acidic residues" evidence="1">
    <location>
        <begin position="366"/>
        <end position="376"/>
    </location>
</feature>
<dbReference type="Proteomes" id="UP000277928">
    <property type="component" value="Unassembled WGS sequence"/>
</dbReference>
<accession>A0A3P6TL88</accession>
<gene>
    <name evidence="2" type="ORF">NLS_LOCUS8860</name>
</gene>
<dbReference type="OrthoDB" id="199574at2759"/>
<feature type="compositionally biased region" description="Basic and acidic residues" evidence="1">
    <location>
        <begin position="334"/>
        <end position="343"/>
    </location>
</feature>
<evidence type="ECO:0000313" key="2">
    <source>
        <dbReference type="EMBL" id="VDK88846.1"/>
    </source>
</evidence>
<organism evidence="2 3">
    <name type="scientific">Litomosoides sigmodontis</name>
    <name type="common">Filarial nematode worm</name>
    <dbReference type="NCBI Taxonomy" id="42156"/>
    <lineage>
        <taxon>Eukaryota</taxon>
        <taxon>Metazoa</taxon>
        <taxon>Ecdysozoa</taxon>
        <taxon>Nematoda</taxon>
        <taxon>Chromadorea</taxon>
        <taxon>Rhabditida</taxon>
        <taxon>Spirurina</taxon>
        <taxon>Spiruromorpha</taxon>
        <taxon>Filarioidea</taxon>
        <taxon>Onchocercidae</taxon>
        <taxon>Litomosoides</taxon>
    </lineage>
</organism>
<keyword evidence="3" id="KW-1185">Reference proteome</keyword>
<name>A0A3P6TL88_LITSI</name>
<feature type="non-terminal residue" evidence="2">
    <location>
        <position position="376"/>
    </location>
</feature>
<sequence>MTSLSSKLSTSGSNSSGRYPWVPESDSSCISGIPMPPQNTNAEVTAPRNDQTVAWEKAQEALKKVNVSATAASSSISSMTSYHSQSQFVQSQSLQYYPWMEQHGVGMTPFLPRLLPPPPPPPPSSSSLSSSFPPPSHPQTYGITQGNSAYMGVPYGFTPSGTPLSSSNGGYQPDFVNPWASSNVNARPRQFGFNGNRSGGGEYGQSNSSAQQHPIRFSINRPRGLNNASVFHQNPHSLELESPSIPDPVKRYVERSYMAVEKKEDRDKLEEYFKQKLNPLLMSGAYKAVDWDREPLPSEVNFELKMGWTPASQLKKGLNITTEMEKRLPKKSKHEMSYRKDSRSSPSREQSKRRIPFSPRVRLPSDDDNSADEELK</sequence>
<feature type="region of interest" description="Disordered" evidence="1">
    <location>
        <begin position="1"/>
        <end position="45"/>
    </location>
</feature>
<feature type="region of interest" description="Disordered" evidence="1">
    <location>
        <begin position="317"/>
        <end position="376"/>
    </location>
</feature>
<evidence type="ECO:0000256" key="1">
    <source>
        <dbReference type="SAM" id="MobiDB-lite"/>
    </source>
</evidence>
<dbReference type="AlphaFoldDB" id="A0A3P6TL88"/>
<dbReference type="OMA" id="ANRSTCS"/>
<feature type="region of interest" description="Disordered" evidence="1">
    <location>
        <begin position="110"/>
        <end position="145"/>
    </location>
</feature>
<feature type="compositionally biased region" description="Pro residues" evidence="1">
    <location>
        <begin position="114"/>
        <end position="124"/>
    </location>
</feature>